<sequence length="171" mass="18763">MTSIRFVGALALLVSLGIEAELQVVEDLGGTSALAYYRSLNLSTRQTPTAAIRLPNVRRNPYSEADMLPVRSPALKPGRVAARVHNIPGLRPIFLVGDDDLSRRWLQERLEVLRDLQAIGLLINVPNLQALNELRQLGRGLDMTPAPADDLAQRLGIEHYPVLVTATGLDQ</sequence>
<dbReference type="EMBL" id="LT629777">
    <property type="protein sequence ID" value="SDT23352.1"/>
    <property type="molecule type" value="Genomic_DNA"/>
</dbReference>
<proteinExistence type="predicted"/>
<accession>A0A1H1YPV3</accession>
<organism evidence="1 2">
    <name type="scientific">Pseudomonas asplenii</name>
    <dbReference type="NCBI Taxonomy" id="53407"/>
    <lineage>
        <taxon>Bacteria</taxon>
        <taxon>Pseudomonadati</taxon>
        <taxon>Pseudomonadota</taxon>
        <taxon>Gammaproteobacteria</taxon>
        <taxon>Pseudomonadales</taxon>
        <taxon>Pseudomonadaceae</taxon>
        <taxon>Pseudomonas</taxon>
    </lineage>
</organism>
<protein>
    <submittedName>
        <fullName evidence="1">Integrating conjugative element protein, PFL_4695 family</fullName>
    </submittedName>
</protein>
<dbReference type="InterPro" id="IPR021300">
    <property type="entry name" value="Integr_conj_element_PFL4695"/>
</dbReference>
<keyword evidence="2" id="KW-1185">Reference proteome</keyword>
<name>A0A1H1YPV3_9PSED</name>
<dbReference type="Proteomes" id="UP000199524">
    <property type="component" value="Chromosome I"/>
</dbReference>
<evidence type="ECO:0000313" key="2">
    <source>
        <dbReference type="Proteomes" id="UP000199524"/>
    </source>
</evidence>
<dbReference type="RefSeq" id="WP_090209056.1">
    <property type="nucleotide sequence ID" value="NZ_LT629777.1"/>
</dbReference>
<dbReference type="NCBIfam" id="TIGR03765">
    <property type="entry name" value="ICE_PFL_4695"/>
    <property type="match status" value="1"/>
</dbReference>
<gene>
    <name evidence="1" type="ORF">SAMN05216598_4556</name>
</gene>
<reference evidence="2" key="1">
    <citation type="submission" date="2016-10" db="EMBL/GenBank/DDBJ databases">
        <authorList>
            <person name="Varghese N."/>
            <person name="Submissions S."/>
        </authorList>
    </citation>
    <scope>NUCLEOTIDE SEQUENCE [LARGE SCALE GENOMIC DNA]</scope>
    <source>
        <strain evidence="2">ATCC 23835</strain>
    </source>
</reference>
<dbReference type="AlphaFoldDB" id="A0A1H1YPV3"/>
<dbReference type="GeneID" id="300209441"/>
<dbReference type="Pfam" id="PF11072">
    <property type="entry name" value="DUF2859"/>
    <property type="match status" value="1"/>
</dbReference>
<evidence type="ECO:0000313" key="1">
    <source>
        <dbReference type="EMBL" id="SDT23352.1"/>
    </source>
</evidence>